<dbReference type="SUPFAM" id="SSF53474">
    <property type="entry name" value="alpha/beta-Hydrolases"/>
    <property type="match status" value="1"/>
</dbReference>
<reference evidence="2 3" key="1">
    <citation type="journal article" date="2009" name="J. Bacteriol.">
        <title>The genome of Burkholderia cenocepacia J2315, an epidemic pathogen of cystic fibrosis patients.</title>
        <authorList>
            <person name="Holden M.T."/>
            <person name="Seth-Smith H.M."/>
            <person name="Crossman L.C."/>
            <person name="Sebaihia M."/>
            <person name="Bentley S.D."/>
            <person name="Cerdeno-Tarraga A.M."/>
            <person name="Thomson N.R."/>
            <person name="Bason N."/>
            <person name="Quail M.A."/>
            <person name="Sharp S."/>
            <person name="Cherevach I."/>
            <person name="Churcher C."/>
            <person name="Goodhead I."/>
            <person name="Hauser H."/>
            <person name="Holroyd N."/>
            <person name="Mungall K."/>
            <person name="Scott P."/>
            <person name="Walker D."/>
            <person name="White B."/>
            <person name="Rose H."/>
            <person name="Iversen P."/>
            <person name="Mil-Homens D."/>
            <person name="Rocha E.P."/>
            <person name="Fialho A.M."/>
            <person name="Baldwin A."/>
            <person name="Dowson C."/>
            <person name="Barrell B.G."/>
            <person name="Govan J.R."/>
            <person name="Vandamme P."/>
            <person name="Hart C.A."/>
            <person name="Mahenthiralingam E."/>
            <person name="Parkhill J."/>
        </authorList>
    </citation>
    <scope>NUCLEOTIDE SEQUENCE [LARGE SCALE GENOMIC DNA]</scope>
    <source>
        <strain evidence="3">ATCC BAA-245 / DSM 16553 / LMG 16656 / NCTC 13227 / J2315 / CF5610</strain>
    </source>
</reference>
<dbReference type="Gene3D" id="3.40.50.1820">
    <property type="entry name" value="alpha/beta hydrolase"/>
    <property type="match status" value="1"/>
</dbReference>
<sequence>MLELKTHPSNLRREIRKIRRGPTELAMHAWLPENPKAAVFYFHGLQSHAGWLWEAGRQFANNDVSVFVLDRRGSGISDGDRGDIPPAEVVVADYVAALKWVREFIGDDTPLCLFGHCLGGSFMAAVMHHPSFDVPYDAAIFCSTWLGKLHASLPESELEKIAAESSDEMWDAGLRSSDFTDSRQYQAFIDEDDLAIREITKRSRRSLIEIERLYVDAQGDLPSVPMAYVSGTSDPIIDLESAHNAFLRMTQSRGSVLKLPTHKHYLFYTEVRRELIDWASAFVLLQAREVYA</sequence>
<dbReference type="InterPro" id="IPR022742">
    <property type="entry name" value="Hydrolase_4"/>
</dbReference>
<keyword evidence="3" id="KW-1185">Reference proteome</keyword>
<dbReference type="ESTHER" id="burcj-b4egj4">
    <property type="family name" value="Monoglyceridelipase_lysophospholip"/>
</dbReference>
<dbReference type="BioCyc" id="BCEN216591:G1G1V-4007-MONOMER"/>
<evidence type="ECO:0000313" key="2">
    <source>
        <dbReference type="EMBL" id="CAR53926.1"/>
    </source>
</evidence>
<dbReference type="KEGG" id="bcj:BCAM0070"/>
<protein>
    <submittedName>
        <fullName evidence="2">Hydrolase</fullName>
    </submittedName>
</protein>
<dbReference type="Pfam" id="PF12146">
    <property type="entry name" value="Hydrolase_4"/>
    <property type="match status" value="1"/>
</dbReference>
<organism evidence="2 3">
    <name type="scientific">Burkholderia cenocepacia (strain ATCC BAA-245 / DSM 16553 / LMG 16656 / NCTC 13227 / J2315 / CF5610)</name>
    <name type="common">Burkholderia cepacia (strain J2315)</name>
    <dbReference type="NCBI Taxonomy" id="216591"/>
    <lineage>
        <taxon>Bacteria</taxon>
        <taxon>Pseudomonadati</taxon>
        <taxon>Pseudomonadota</taxon>
        <taxon>Betaproteobacteria</taxon>
        <taxon>Burkholderiales</taxon>
        <taxon>Burkholderiaceae</taxon>
        <taxon>Burkholderia</taxon>
        <taxon>Burkholderia cepacia complex</taxon>
    </lineage>
</organism>
<proteinExistence type="predicted"/>
<gene>
    <name evidence="2" type="ORF">BCAM0070</name>
</gene>
<dbReference type="HOGENOM" id="CLU_979742_0_0_4"/>
<dbReference type="Proteomes" id="UP000001035">
    <property type="component" value="Chromosome 2"/>
</dbReference>
<dbReference type="InterPro" id="IPR051044">
    <property type="entry name" value="MAG_DAG_Lipase"/>
</dbReference>
<dbReference type="AlphaFoldDB" id="B4EGJ4"/>
<feature type="domain" description="Serine aminopeptidase S33" evidence="1">
    <location>
        <begin position="34"/>
        <end position="267"/>
    </location>
</feature>
<dbReference type="EMBL" id="AM747721">
    <property type="protein sequence ID" value="CAR53926.1"/>
    <property type="molecule type" value="Genomic_DNA"/>
</dbReference>
<keyword evidence="2" id="KW-0378">Hydrolase</keyword>
<dbReference type="RefSeq" id="WP_012493000.1">
    <property type="nucleotide sequence ID" value="NC_011001.1"/>
</dbReference>
<dbReference type="GO" id="GO:0016787">
    <property type="term" value="F:hydrolase activity"/>
    <property type="evidence" value="ECO:0007669"/>
    <property type="project" value="UniProtKB-KW"/>
</dbReference>
<evidence type="ECO:0000259" key="1">
    <source>
        <dbReference type="Pfam" id="PF12146"/>
    </source>
</evidence>
<dbReference type="InterPro" id="IPR029058">
    <property type="entry name" value="AB_hydrolase_fold"/>
</dbReference>
<name>B4EGJ4_BURCJ</name>
<accession>B4EGJ4</accession>
<evidence type="ECO:0000313" key="3">
    <source>
        <dbReference type="Proteomes" id="UP000001035"/>
    </source>
</evidence>
<dbReference type="eggNOG" id="COG2267">
    <property type="taxonomic scope" value="Bacteria"/>
</dbReference>
<dbReference type="PANTHER" id="PTHR11614">
    <property type="entry name" value="PHOSPHOLIPASE-RELATED"/>
    <property type="match status" value="1"/>
</dbReference>